<evidence type="ECO:0000313" key="1">
    <source>
        <dbReference type="EMBL" id="CDG05970.1"/>
    </source>
</evidence>
<dbReference type="Proteomes" id="UP000015361">
    <property type="component" value="Unassembled WGS sequence"/>
</dbReference>
<protein>
    <submittedName>
        <fullName evidence="1">Uncharacterized protein</fullName>
    </submittedName>
</protein>
<accession>S6EXL0</accession>
<evidence type="ECO:0000313" key="2">
    <source>
        <dbReference type="Proteomes" id="UP000015361"/>
    </source>
</evidence>
<organism evidence="1 2">
    <name type="scientific">Lactococcus lactis subsp. lactis A12</name>
    <dbReference type="NCBI Taxonomy" id="1137134"/>
    <lineage>
        <taxon>Bacteria</taxon>
        <taxon>Bacillati</taxon>
        <taxon>Bacillota</taxon>
        <taxon>Bacilli</taxon>
        <taxon>Lactobacillales</taxon>
        <taxon>Streptococcaceae</taxon>
        <taxon>Lactococcus</taxon>
    </lineage>
</organism>
<gene>
    <name evidence="1" type="ORF">O9U_00695</name>
</gene>
<reference evidence="1 2" key="1">
    <citation type="journal article" date="2013" name="Appl. Environ. Microbiol.">
        <title>The Carbohydrate Metabolism Signature of Lactococcus lactis Strain A12 Reveals Its Sourdough Ecosystem Origin.</title>
        <authorList>
            <person name="Passerini D."/>
            <person name="Coddeville M."/>
            <person name="Le Bourgeois P."/>
            <person name="Loubiere P."/>
            <person name="Ritzenthaler P."/>
            <person name="Fontagne-Faucher C."/>
            <person name="Daveran-Mingot M.L."/>
            <person name="Cocaign-Bousquet M."/>
        </authorList>
    </citation>
    <scope>NUCLEOTIDE SEQUENCE [LARGE SCALE GENOMIC DNA]</scope>
    <source>
        <strain evidence="1 2">A12</strain>
    </source>
</reference>
<dbReference type="EMBL" id="CBLU010000030">
    <property type="protein sequence ID" value="CDG05970.1"/>
    <property type="molecule type" value="Genomic_DNA"/>
</dbReference>
<sequence length="13" mass="1699">MNNFSLRHHHLHR</sequence>
<name>S6EXL0_LACLL</name>
<comment type="caution">
    <text evidence="1">The sequence shown here is derived from an EMBL/GenBank/DDBJ whole genome shotgun (WGS) entry which is preliminary data.</text>
</comment>
<proteinExistence type="predicted"/>